<sequence length="222" mass="25163">MKQLIFVLLFVCGVVCAHGGFRPIKFRNCKSEFEVLSVEASDCDSDDSNKCPFKRNTEPTIRIGFKPNRNVNSLKANVRAKLEGGADSKSFVSFALENENACQGSNITCPLVEGKTYFYSQSVKVAKEYPLVDVQVNWLITDPENSDSSKREICIIFLAKGEEKYIMLNKEQRTIVDVIMESIQDGNTQPRYFFIDGSDGTRKTFVYATLYYLMRGRNPKVK</sequence>
<dbReference type="SMART" id="SM00737">
    <property type="entry name" value="ML"/>
    <property type="match status" value="1"/>
</dbReference>
<keyword evidence="5" id="KW-0732">Signal</keyword>
<dbReference type="Proteomes" id="UP000887540">
    <property type="component" value="Unplaced"/>
</dbReference>
<keyword evidence="4" id="KW-0378">Hydrolase</keyword>
<comment type="similarity">
    <text evidence="2">Belongs to the NPC2 family.</text>
</comment>
<organism evidence="7 8">
    <name type="scientific">Acrobeloides nanus</name>
    <dbReference type="NCBI Taxonomy" id="290746"/>
    <lineage>
        <taxon>Eukaryota</taxon>
        <taxon>Metazoa</taxon>
        <taxon>Ecdysozoa</taxon>
        <taxon>Nematoda</taxon>
        <taxon>Chromadorea</taxon>
        <taxon>Rhabditida</taxon>
        <taxon>Tylenchina</taxon>
        <taxon>Cephalobomorpha</taxon>
        <taxon>Cephaloboidea</taxon>
        <taxon>Cephalobidae</taxon>
        <taxon>Acrobeloides</taxon>
    </lineage>
</organism>
<evidence type="ECO:0000256" key="3">
    <source>
        <dbReference type="ARBA" id="ARBA00022525"/>
    </source>
</evidence>
<evidence type="ECO:0000313" key="7">
    <source>
        <dbReference type="Proteomes" id="UP000887540"/>
    </source>
</evidence>
<dbReference type="GO" id="GO:0005576">
    <property type="term" value="C:extracellular region"/>
    <property type="evidence" value="ECO:0007669"/>
    <property type="project" value="UniProtKB-SubCell"/>
</dbReference>
<proteinExistence type="inferred from homology"/>
<feature type="chain" id="PRO_5036976222" description="ATP-dependent DNA helicase" evidence="5">
    <location>
        <begin position="20"/>
        <end position="222"/>
    </location>
</feature>
<keyword evidence="4" id="KW-0233">DNA recombination</keyword>
<accession>A0A914E4R6</accession>
<dbReference type="InterPro" id="IPR039670">
    <property type="entry name" value="NPC2-like"/>
</dbReference>
<keyword evidence="4" id="KW-0227">DNA damage</keyword>
<comment type="subcellular location">
    <subcellularLocation>
        <location evidence="1">Secreted</location>
    </subcellularLocation>
</comment>
<dbReference type="AlphaFoldDB" id="A0A914E4R6"/>
<comment type="cofactor">
    <cofactor evidence="4">
        <name>Mg(2+)</name>
        <dbReference type="ChEBI" id="CHEBI:18420"/>
    </cofactor>
</comment>
<dbReference type="GO" id="GO:0016787">
    <property type="term" value="F:hydrolase activity"/>
    <property type="evidence" value="ECO:0007669"/>
    <property type="project" value="UniProtKB-KW"/>
</dbReference>
<keyword evidence="4" id="KW-0547">Nucleotide-binding</keyword>
<dbReference type="WBParaSite" id="ACRNAN_scaffold5683.g16228.t1">
    <property type="protein sequence ID" value="ACRNAN_scaffold5683.g16228.t1"/>
    <property type="gene ID" value="ACRNAN_scaffold5683.g16228"/>
</dbReference>
<dbReference type="Gene3D" id="2.60.40.770">
    <property type="match status" value="1"/>
</dbReference>
<evidence type="ECO:0000256" key="5">
    <source>
        <dbReference type="SAM" id="SignalP"/>
    </source>
</evidence>
<evidence type="ECO:0000259" key="6">
    <source>
        <dbReference type="SMART" id="SM00737"/>
    </source>
</evidence>
<dbReference type="Pfam" id="PF05970">
    <property type="entry name" value="PIF1"/>
    <property type="match status" value="1"/>
</dbReference>
<dbReference type="GO" id="GO:0006281">
    <property type="term" value="P:DNA repair"/>
    <property type="evidence" value="ECO:0007669"/>
    <property type="project" value="UniProtKB-KW"/>
</dbReference>
<dbReference type="GO" id="GO:0032934">
    <property type="term" value="F:sterol binding"/>
    <property type="evidence" value="ECO:0007669"/>
    <property type="project" value="InterPro"/>
</dbReference>
<dbReference type="Pfam" id="PF02221">
    <property type="entry name" value="E1_DerP2_DerF2"/>
    <property type="match status" value="1"/>
</dbReference>
<evidence type="ECO:0000256" key="2">
    <source>
        <dbReference type="ARBA" id="ARBA00006370"/>
    </source>
</evidence>
<name>A0A914E4R6_9BILA</name>
<evidence type="ECO:0000313" key="8">
    <source>
        <dbReference type="WBParaSite" id="ACRNAN_scaffold5683.g16228.t1"/>
    </source>
</evidence>
<feature type="domain" description="MD-2-related lipid-recognition" evidence="6">
    <location>
        <begin position="26"/>
        <end position="159"/>
    </location>
</feature>
<keyword evidence="7" id="KW-1185">Reference proteome</keyword>
<evidence type="ECO:0000256" key="1">
    <source>
        <dbReference type="ARBA" id="ARBA00004613"/>
    </source>
</evidence>
<dbReference type="InterPro" id="IPR003172">
    <property type="entry name" value="ML_dom"/>
</dbReference>
<dbReference type="GO" id="GO:0043139">
    <property type="term" value="F:5'-3' DNA helicase activity"/>
    <property type="evidence" value="ECO:0007669"/>
    <property type="project" value="UniProtKB-EC"/>
</dbReference>
<dbReference type="GO" id="GO:0005524">
    <property type="term" value="F:ATP binding"/>
    <property type="evidence" value="ECO:0007669"/>
    <property type="project" value="UniProtKB-KW"/>
</dbReference>
<dbReference type="InterPro" id="IPR010285">
    <property type="entry name" value="DNA_helicase_pif1-like_DEAD"/>
</dbReference>
<dbReference type="GO" id="GO:0006310">
    <property type="term" value="P:DNA recombination"/>
    <property type="evidence" value="ECO:0007669"/>
    <property type="project" value="UniProtKB-KW"/>
</dbReference>
<dbReference type="GO" id="GO:0000723">
    <property type="term" value="P:telomere maintenance"/>
    <property type="evidence" value="ECO:0007669"/>
    <property type="project" value="InterPro"/>
</dbReference>
<evidence type="ECO:0000256" key="4">
    <source>
        <dbReference type="RuleBase" id="RU363044"/>
    </source>
</evidence>
<comment type="catalytic activity">
    <reaction evidence="4">
        <text>ATP + H2O = ADP + phosphate + H(+)</text>
        <dbReference type="Rhea" id="RHEA:13065"/>
        <dbReference type="ChEBI" id="CHEBI:15377"/>
        <dbReference type="ChEBI" id="CHEBI:15378"/>
        <dbReference type="ChEBI" id="CHEBI:30616"/>
        <dbReference type="ChEBI" id="CHEBI:43474"/>
        <dbReference type="ChEBI" id="CHEBI:456216"/>
        <dbReference type="EC" id="5.6.2.3"/>
    </reaction>
</comment>
<dbReference type="FunFam" id="2.60.40.770:FF:000001">
    <property type="entry name" value="NPC intracellular cholesterol transporter 2"/>
    <property type="match status" value="1"/>
</dbReference>
<protein>
    <recommendedName>
        <fullName evidence="4">ATP-dependent DNA helicase</fullName>
        <ecNumber evidence="4">5.6.2.3</ecNumber>
    </recommendedName>
</protein>
<dbReference type="EC" id="5.6.2.3" evidence="4"/>
<dbReference type="PANTHER" id="PTHR11306:SF68">
    <property type="entry name" value="NPC INTRACELLULAR CHOLESTEROL TRANSPORTER 2"/>
    <property type="match status" value="1"/>
</dbReference>
<dbReference type="SUPFAM" id="SSF81296">
    <property type="entry name" value="E set domains"/>
    <property type="match status" value="1"/>
</dbReference>
<keyword evidence="4" id="KW-0347">Helicase</keyword>
<comment type="similarity">
    <text evidence="4">Belongs to the helicase family.</text>
</comment>
<reference evidence="8" key="1">
    <citation type="submission" date="2022-11" db="UniProtKB">
        <authorList>
            <consortium name="WormBaseParasite"/>
        </authorList>
    </citation>
    <scope>IDENTIFICATION</scope>
</reference>
<dbReference type="GO" id="GO:0015918">
    <property type="term" value="P:sterol transport"/>
    <property type="evidence" value="ECO:0007669"/>
    <property type="project" value="InterPro"/>
</dbReference>
<keyword evidence="4" id="KW-0067">ATP-binding</keyword>
<dbReference type="PANTHER" id="PTHR11306">
    <property type="entry name" value="NIEMANN PICK TYPE C2 PROTEIN NPC2-RELATED"/>
    <property type="match status" value="1"/>
</dbReference>
<keyword evidence="4" id="KW-0234">DNA repair</keyword>
<dbReference type="InterPro" id="IPR014756">
    <property type="entry name" value="Ig_E-set"/>
</dbReference>
<keyword evidence="3" id="KW-0964">Secreted</keyword>
<feature type="signal peptide" evidence="5">
    <location>
        <begin position="1"/>
        <end position="19"/>
    </location>
</feature>